<reference evidence="5" key="2">
    <citation type="submission" date="2025-08" db="UniProtKB">
        <authorList>
            <consortium name="RefSeq"/>
        </authorList>
    </citation>
    <scope>IDENTIFICATION</scope>
    <source>
        <tissue evidence="5">Young leaves</tissue>
    </source>
</reference>
<dbReference type="Pfam" id="PF00561">
    <property type="entry name" value="Abhydrolase_1"/>
    <property type="match status" value="1"/>
</dbReference>
<dbReference type="Gene3D" id="3.40.50.1820">
    <property type="entry name" value="alpha/beta hydrolase"/>
    <property type="match status" value="1"/>
</dbReference>
<feature type="domain" description="AB hydrolase-1" evidence="3">
    <location>
        <begin position="26"/>
        <end position="257"/>
    </location>
</feature>
<dbReference type="Proteomes" id="UP000694853">
    <property type="component" value="Unplaced"/>
</dbReference>
<organism evidence="4 5">
    <name type="scientific">Abrus precatorius</name>
    <name type="common">Indian licorice</name>
    <name type="synonym">Glycine abrus</name>
    <dbReference type="NCBI Taxonomy" id="3816"/>
    <lineage>
        <taxon>Eukaryota</taxon>
        <taxon>Viridiplantae</taxon>
        <taxon>Streptophyta</taxon>
        <taxon>Embryophyta</taxon>
        <taxon>Tracheophyta</taxon>
        <taxon>Spermatophyta</taxon>
        <taxon>Magnoliopsida</taxon>
        <taxon>eudicotyledons</taxon>
        <taxon>Gunneridae</taxon>
        <taxon>Pentapetalae</taxon>
        <taxon>rosids</taxon>
        <taxon>fabids</taxon>
        <taxon>Fabales</taxon>
        <taxon>Fabaceae</taxon>
        <taxon>Papilionoideae</taxon>
        <taxon>50 kb inversion clade</taxon>
        <taxon>NPAAA clade</taxon>
        <taxon>indigoferoid/millettioid clade</taxon>
        <taxon>Abreae</taxon>
        <taxon>Abrus</taxon>
    </lineage>
</organism>
<keyword evidence="4" id="KW-1185">Reference proteome</keyword>
<evidence type="ECO:0000256" key="2">
    <source>
        <dbReference type="ARBA" id="ARBA00022801"/>
    </source>
</evidence>
<evidence type="ECO:0000313" key="4">
    <source>
        <dbReference type="Proteomes" id="UP000694853"/>
    </source>
</evidence>
<accession>A0A8B8KZN1</accession>
<dbReference type="FunFam" id="3.40.50.1820:FF:000042">
    <property type="entry name" value="probable strigolactone esterase DAD2"/>
    <property type="match status" value="1"/>
</dbReference>
<evidence type="ECO:0000256" key="1">
    <source>
        <dbReference type="ARBA" id="ARBA00008645"/>
    </source>
</evidence>
<evidence type="ECO:0000259" key="3">
    <source>
        <dbReference type="Pfam" id="PF00561"/>
    </source>
</evidence>
<evidence type="ECO:0000313" key="5">
    <source>
        <dbReference type="RefSeq" id="XP_027349372.1"/>
    </source>
</evidence>
<dbReference type="RefSeq" id="XP_027349372.1">
    <property type="nucleotide sequence ID" value="XM_027493571.1"/>
</dbReference>
<protein>
    <submittedName>
        <fullName evidence="5">Strigolactone esterase D14-like</fullName>
    </submittedName>
</protein>
<dbReference type="InterPro" id="IPR000073">
    <property type="entry name" value="AB_hydrolase_1"/>
</dbReference>
<keyword evidence="2" id="KW-0378">Hydrolase</keyword>
<dbReference type="KEGG" id="aprc:113860981"/>
<dbReference type="GO" id="GO:0016787">
    <property type="term" value="F:hydrolase activity"/>
    <property type="evidence" value="ECO:0007669"/>
    <property type="project" value="UniProtKB-KW"/>
</dbReference>
<dbReference type="InterPro" id="IPR029058">
    <property type="entry name" value="AB_hydrolase_fold"/>
</dbReference>
<dbReference type="PANTHER" id="PTHR43039">
    <property type="entry name" value="ESTERASE-RELATED"/>
    <property type="match status" value="1"/>
</dbReference>
<dbReference type="OrthoDB" id="408373at2759"/>
<dbReference type="AlphaFoldDB" id="A0A8B8KZN1"/>
<dbReference type="SUPFAM" id="SSF53474">
    <property type="entry name" value="alpha/beta-Hydrolases"/>
    <property type="match status" value="1"/>
</dbReference>
<dbReference type="GeneID" id="113860981"/>
<proteinExistence type="inferred from homology"/>
<gene>
    <name evidence="5" type="primary">LOC113860981</name>
</gene>
<name>A0A8B8KZN1_ABRPR</name>
<comment type="similarity">
    <text evidence="1">Belongs to the AB hydrolase superfamily.</text>
</comment>
<sequence>MGTTCGYGGGMACALNANFYGNGTQTLVLSHGFGTDQTVWHYLIPFLACYFKVLVFDLAFTPNVNSTLYDSKKYSNFDGYAHDLVSLLDELNLNKTIYVGHSMSAMIGCIAATRKPQLFEHLVLLGGSPRYQNEEGYEGGFNEPKLDEIFESISKNFSKWAHSFAPDAVGVNNPSAVSEFEHSLLRMNPSIALEVAKTIFLSDLRTILPQVHVPCTIIQTKNDTIVPVSVASYMKKNLGTHSEVKILQTQGHFPQLTAYCLLLKVLRDSLFVK</sequence>
<reference evidence="4" key="1">
    <citation type="journal article" date="2019" name="Toxins">
        <title>Detection of Abrin-Like and Prepropulchellin-Like Toxin Genes and Transcripts Using Whole Genome Sequencing and Full-Length Transcript Sequencing of Abrus precatorius.</title>
        <authorList>
            <person name="Hovde B.T."/>
            <person name="Daligault H.E."/>
            <person name="Hanschen E.R."/>
            <person name="Kunde Y.A."/>
            <person name="Johnson M.B."/>
            <person name="Starkenburg S.R."/>
            <person name="Johnson S.L."/>
        </authorList>
    </citation>
    <scope>NUCLEOTIDE SEQUENCE [LARGE SCALE GENOMIC DNA]</scope>
</reference>